<proteinExistence type="predicted"/>
<keyword evidence="4" id="KW-1185">Reference proteome</keyword>
<keyword evidence="2" id="KW-0472">Membrane</keyword>
<feature type="compositionally biased region" description="Low complexity" evidence="1">
    <location>
        <begin position="256"/>
        <end position="269"/>
    </location>
</feature>
<evidence type="ECO:0000256" key="1">
    <source>
        <dbReference type="SAM" id="MobiDB-lite"/>
    </source>
</evidence>
<feature type="compositionally biased region" description="Basic residues" evidence="1">
    <location>
        <begin position="226"/>
        <end position="235"/>
    </location>
</feature>
<evidence type="ECO:0000313" key="4">
    <source>
        <dbReference type="Proteomes" id="UP000247696"/>
    </source>
</evidence>
<feature type="transmembrane region" description="Helical" evidence="2">
    <location>
        <begin position="97"/>
        <end position="115"/>
    </location>
</feature>
<dbReference type="STRING" id="1737425.GCA_900049755_00056"/>
<feature type="transmembrane region" description="Helical" evidence="2">
    <location>
        <begin position="154"/>
        <end position="173"/>
    </location>
</feature>
<reference evidence="4" key="1">
    <citation type="submission" date="2017-11" db="EMBL/GenBank/DDBJ databases">
        <title>Otitis media/interna in a cat caused by the recently described species Corynebacterium provencense.</title>
        <authorList>
            <person name="Kittl S."/>
            <person name="Brodard I."/>
            <person name="Rychener L."/>
            <person name="Jores J."/>
            <person name="Roosje P."/>
            <person name="Gobeli Brawand S."/>
        </authorList>
    </citation>
    <scope>NUCLEOTIDE SEQUENCE [LARGE SCALE GENOMIC DNA]</scope>
    <source>
        <strain evidence="4">17KM38</strain>
    </source>
</reference>
<feature type="region of interest" description="Disordered" evidence="1">
    <location>
        <begin position="189"/>
        <end position="269"/>
    </location>
</feature>
<dbReference type="EMBL" id="CP024988">
    <property type="protein sequence ID" value="AWT26039.1"/>
    <property type="molecule type" value="Genomic_DNA"/>
</dbReference>
<organism evidence="3 4">
    <name type="scientific">Corynebacterium provencense</name>
    <dbReference type="NCBI Taxonomy" id="1737425"/>
    <lineage>
        <taxon>Bacteria</taxon>
        <taxon>Bacillati</taxon>
        <taxon>Actinomycetota</taxon>
        <taxon>Actinomycetes</taxon>
        <taxon>Mycobacteriales</taxon>
        <taxon>Corynebacteriaceae</taxon>
        <taxon>Corynebacterium</taxon>
    </lineage>
</organism>
<dbReference type="Proteomes" id="UP000247696">
    <property type="component" value="Chromosome"/>
</dbReference>
<dbReference type="KEGG" id="cpre:Csp1_12390"/>
<name>A0A2Z3YPN1_9CORY</name>
<keyword evidence="2" id="KW-1133">Transmembrane helix</keyword>
<accession>A0A2Z3YPN1</accession>
<dbReference type="AlphaFoldDB" id="A0A2Z3YPN1"/>
<feature type="transmembrane region" description="Helical" evidence="2">
    <location>
        <begin position="122"/>
        <end position="142"/>
    </location>
</feature>
<evidence type="ECO:0000313" key="3">
    <source>
        <dbReference type="EMBL" id="AWT26039.1"/>
    </source>
</evidence>
<evidence type="ECO:0000256" key="2">
    <source>
        <dbReference type="SAM" id="Phobius"/>
    </source>
</evidence>
<keyword evidence="2" id="KW-0812">Transmembrane</keyword>
<protein>
    <submittedName>
        <fullName evidence="3">Uncharacterized protein</fullName>
    </submittedName>
</protein>
<gene>
    <name evidence="3" type="ORF">Csp1_12390</name>
</gene>
<feature type="transmembrane region" description="Helical" evidence="2">
    <location>
        <begin position="46"/>
        <end position="68"/>
    </location>
</feature>
<dbReference type="RefSeq" id="WP_227871228.1">
    <property type="nucleotide sequence ID" value="NZ_CP024988.1"/>
</dbReference>
<feature type="compositionally biased region" description="Basic and acidic residues" evidence="1">
    <location>
        <begin position="243"/>
        <end position="255"/>
    </location>
</feature>
<sequence length="269" mass="28912">MSDVEKLSVEERQRRRDEAVAARVDSLTEAAGGDLAKAERQAAGTIVLGSATAPLFFGVVLVLVALFLPHSGQVRGFDVLLFSDRSDEFLTTMPERVFVWLYFVGGLLLAPATAISRSSLVAWVNWVICGVGTFYCFLAVGMRNSRGPEEPGSGPSVGMFLAGLGMFVIVVALSTRLFRRTAVQAAFNARRRREADRDEKSKAAQQVLRVGQPPVPADRLVDDRRKRAAVRRQRRAAAAGDSGVRRDSGEDRKGDAAAPAGGEPGADPA</sequence>
<feature type="compositionally biased region" description="Basic and acidic residues" evidence="1">
    <location>
        <begin position="193"/>
        <end position="202"/>
    </location>
</feature>